<keyword evidence="2" id="KW-0001">2Fe-2S</keyword>
<comment type="caution">
    <text evidence="10">The sequence shown here is derived from an EMBL/GenBank/DDBJ whole genome shotgun (WGS) entry which is preliminary data.</text>
</comment>
<evidence type="ECO:0000256" key="8">
    <source>
        <dbReference type="ARBA" id="ARBA00046332"/>
    </source>
</evidence>
<evidence type="ECO:0000256" key="5">
    <source>
        <dbReference type="ARBA" id="ARBA00023004"/>
    </source>
</evidence>
<evidence type="ECO:0000256" key="6">
    <source>
        <dbReference type="ARBA" id="ARBA00023014"/>
    </source>
</evidence>
<dbReference type="InterPro" id="IPR041854">
    <property type="entry name" value="BFD-like_2Fe2S-bd_dom_sf"/>
</dbReference>
<keyword evidence="1" id="KW-0813">Transport</keyword>
<evidence type="ECO:0000313" key="11">
    <source>
        <dbReference type="Proteomes" id="UP000031004"/>
    </source>
</evidence>
<keyword evidence="5" id="KW-0408">Iron</keyword>
<organism evidence="10 11">
    <name type="scientific">Mycolicibacterium setense</name>
    <dbReference type="NCBI Taxonomy" id="431269"/>
    <lineage>
        <taxon>Bacteria</taxon>
        <taxon>Bacillati</taxon>
        <taxon>Actinomycetota</taxon>
        <taxon>Actinomycetes</taxon>
        <taxon>Mycobacteriales</taxon>
        <taxon>Mycobacteriaceae</taxon>
        <taxon>Mycolicibacterium</taxon>
    </lineage>
</organism>
<keyword evidence="6" id="KW-0411">Iron-sulfur</keyword>
<evidence type="ECO:0000256" key="7">
    <source>
        <dbReference type="ARBA" id="ARBA00039386"/>
    </source>
</evidence>
<reference evidence="10 11" key="1">
    <citation type="submission" date="2014-11" db="EMBL/GenBank/DDBJ databases">
        <title>Mycobacterium setense Manresensis Genome.</title>
        <authorList>
            <person name="Rech G."/>
            <person name="Sumoy L."/>
        </authorList>
    </citation>
    <scope>NUCLEOTIDE SEQUENCE [LARGE SCALE GENOMIC DNA]</scope>
    <source>
        <strain evidence="10 11">Manresensis</strain>
    </source>
</reference>
<dbReference type="Proteomes" id="UP000031004">
    <property type="component" value="Unassembled WGS sequence"/>
</dbReference>
<name>A0ABR4YV15_9MYCO</name>
<feature type="domain" description="BFD-like [2Fe-2S]-binding" evidence="9">
    <location>
        <begin position="3"/>
        <end position="50"/>
    </location>
</feature>
<evidence type="ECO:0000313" key="10">
    <source>
        <dbReference type="EMBL" id="KHO25433.1"/>
    </source>
</evidence>
<dbReference type="InterPro" id="IPR052371">
    <property type="entry name" value="BFD-associated_ferredoxin"/>
</dbReference>
<evidence type="ECO:0000256" key="3">
    <source>
        <dbReference type="ARBA" id="ARBA00022723"/>
    </source>
</evidence>
<evidence type="ECO:0000256" key="4">
    <source>
        <dbReference type="ARBA" id="ARBA00022982"/>
    </source>
</evidence>
<sequence>MFVCLCTGATSQVVNEIVESGATTSKEVAEACGAGADCGRCRRTIRAIIAAHQAAEGRPTEFNGCPSRARH</sequence>
<comment type="similarity">
    <text evidence="8">Belongs to the Bfd family.</text>
</comment>
<dbReference type="PANTHER" id="PTHR37424:SF1">
    <property type="entry name" value="BACTERIOFERRITIN-ASSOCIATED FERREDOXIN"/>
    <property type="match status" value="1"/>
</dbReference>
<dbReference type="Gene3D" id="1.10.10.1100">
    <property type="entry name" value="BFD-like [2Fe-2S]-binding domain"/>
    <property type="match status" value="1"/>
</dbReference>
<dbReference type="Pfam" id="PF04324">
    <property type="entry name" value="Fer2_BFD"/>
    <property type="match status" value="1"/>
</dbReference>
<proteinExistence type="inferred from homology"/>
<dbReference type="InterPro" id="IPR007419">
    <property type="entry name" value="BFD-like_2Fe2S-bd_dom"/>
</dbReference>
<dbReference type="EMBL" id="JTLZ01000006">
    <property type="protein sequence ID" value="KHO25433.1"/>
    <property type="molecule type" value="Genomic_DNA"/>
</dbReference>
<gene>
    <name evidence="10" type="ORF">QQ44_13895</name>
</gene>
<evidence type="ECO:0000256" key="1">
    <source>
        <dbReference type="ARBA" id="ARBA00022448"/>
    </source>
</evidence>
<keyword evidence="4" id="KW-0249">Electron transport</keyword>
<accession>A0ABR4YV15</accession>
<evidence type="ECO:0000259" key="9">
    <source>
        <dbReference type="Pfam" id="PF04324"/>
    </source>
</evidence>
<keyword evidence="11" id="KW-1185">Reference proteome</keyword>
<dbReference type="PANTHER" id="PTHR37424">
    <property type="entry name" value="BACTERIOFERRITIN-ASSOCIATED FERREDOXIN"/>
    <property type="match status" value="1"/>
</dbReference>
<dbReference type="RefSeq" id="WP_039320839.1">
    <property type="nucleotide sequence ID" value="NZ_JTLZ01000006.1"/>
</dbReference>
<evidence type="ECO:0000256" key="2">
    <source>
        <dbReference type="ARBA" id="ARBA00022714"/>
    </source>
</evidence>
<keyword evidence="3" id="KW-0479">Metal-binding</keyword>
<protein>
    <recommendedName>
        <fullName evidence="7">Bacterioferritin-associated ferredoxin</fullName>
    </recommendedName>
</protein>